<sequence>MASMSSFSSSVNESHSEEEFLLFKTQLKKVQDLIEEYNFKIVNKTLCADDLAIMKLEMKYLTELEQQVTSDKMKSSYVSYKTISLKMVQESYRICSWLMEKQCSEMDNMFDIDTYVDKIIEACTDKEDPLSHLNTLFNGAFKNINYFKLSFYGNIKWEEPAETQVLSQAKKEFRRSQKRPLEDQVIPDEVGSETGDNELQITLLRVKRCLKKAVVDNDGDPVSFHAFAIDPFSLPFTIENLFHLASLAKDGVIEIERLSDDENNEFSTITLAKKKSTNTKPKANDIISSLFTMNHELWQYYIKKYHITKRMIKQDDDE</sequence>
<reference evidence="2 3" key="1">
    <citation type="submission" date="2019-08" db="EMBL/GenBank/DDBJ databases">
        <title>The genome of the soybean aphid Biotype 1, its phylome, world population structure and adaptation to the North American continent.</title>
        <authorList>
            <person name="Giordano R."/>
            <person name="Donthu R.K."/>
            <person name="Hernandez A.G."/>
            <person name="Wright C.L."/>
            <person name="Zimin A.V."/>
        </authorList>
    </citation>
    <scope>NUCLEOTIDE SEQUENCE [LARGE SCALE GENOMIC DNA]</scope>
    <source>
        <tissue evidence="2">Whole aphids</tissue>
    </source>
</reference>
<protein>
    <recommendedName>
        <fullName evidence="1">Non-structural maintenance of chromosome element 4 C-terminal domain-containing protein</fullName>
    </recommendedName>
</protein>
<evidence type="ECO:0000259" key="1">
    <source>
        <dbReference type="Pfam" id="PF08743"/>
    </source>
</evidence>
<dbReference type="OrthoDB" id="361242at2759"/>
<dbReference type="Pfam" id="PF08743">
    <property type="entry name" value="Nse4_C"/>
    <property type="match status" value="1"/>
</dbReference>
<dbReference type="AlphaFoldDB" id="A0A6G0TEM3"/>
<feature type="domain" description="Non-structural maintenance of chromosome element 4 C-terminal" evidence="1">
    <location>
        <begin position="221"/>
        <end position="312"/>
    </location>
</feature>
<dbReference type="InterPro" id="IPR014854">
    <property type="entry name" value="Nse4_C"/>
</dbReference>
<evidence type="ECO:0000313" key="3">
    <source>
        <dbReference type="Proteomes" id="UP000475862"/>
    </source>
</evidence>
<gene>
    <name evidence="2" type="ORF">AGLY_010600</name>
</gene>
<evidence type="ECO:0000313" key="2">
    <source>
        <dbReference type="EMBL" id="KAE9531394.1"/>
    </source>
</evidence>
<dbReference type="EMBL" id="VYZN01000041">
    <property type="protein sequence ID" value="KAE9531394.1"/>
    <property type="molecule type" value="Genomic_DNA"/>
</dbReference>
<organism evidence="2 3">
    <name type="scientific">Aphis glycines</name>
    <name type="common">Soybean aphid</name>
    <dbReference type="NCBI Taxonomy" id="307491"/>
    <lineage>
        <taxon>Eukaryota</taxon>
        <taxon>Metazoa</taxon>
        <taxon>Ecdysozoa</taxon>
        <taxon>Arthropoda</taxon>
        <taxon>Hexapoda</taxon>
        <taxon>Insecta</taxon>
        <taxon>Pterygota</taxon>
        <taxon>Neoptera</taxon>
        <taxon>Paraneoptera</taxon>
        <taxon>Hemiptera</taxon>
        <taxon>Sternorrhyncha</taxon>
        <taxon>Aphidomorpha</taxon>
        <taxon>Aphidoidea</taxon>
        <taxon>Aphididae</taxon>
        <taxon>Aphidini</taxon>
        <taxon>Aphis</taxon>
        <taxon>Aphis</taxon>
    </lineage>
</organism>
<accession>A0A6G0TEM3</accession>
<keyword evidence="3" id="KW-1185">Reference proteome</keyword>
<dbReference type="Proteomes" id="UP000475862">
    <property type="component" value="Unassembled WGS sequence"/>
</dbReference>
<comment type="caution">
    <text evidence="2">The sequence shown here is derived from an EMBL/GenBank/DDBJ whole genome shotgun (WGS) entry which is preliminary data.</text>
</comment>
<proteinExistence type="predicted"/>
<name>A0A6G0TEM3_APHGL</name>